<feature type="repeat" description="ANK" evidence="7">
    <location>
        <begin position="94"/>
        <end position="117"/>
    </location>
</feature>
<keyword evidence="3" id="KW-0677">Repeat</keyword>
<dbReference type="EMBL" id="JAUJYO010000009">
    <property type="protein sequence ID" value="KAK1309587.1"/>
    <property type="molecule type" value="Genomic_DNA"/>
</dbReference>
<evidence type="ECO:0000256" key="2">
    <source>
        <dbReference type="ARBA" id="ARBA00022692"/>
    </source>
</evidence>
<organism evidence="10 11">
    <name type="scientific">Acorus calamus</name>
    <name type="common">Sweet flag</name>
    <dbReference type="NCBI Taxonomy" id="4465"/>
    <lineage>
        <taxon>Eukaryota</taxon>
        <taxon>Viridiplantae</taxon>
        <taxon>Streptophyta</taxon>
        <taxon>Embryophyta</taxon>
        <taxon>Tracheophyta</taxon>
        <taxon>Spermatophyta</taxon>
        <taxon>Magnoliopsida</taxon>
        <taxon>Liliopsida</taxon>
        <taxon>Acoraceae</taxon>
        <taxon>Acorus</taxon>
    </lineage>
</organism>
<evidence type="ECO:0000256" key="8">
    <source>
        <dbReference type="SAM" id="Phobius"/>
    </source>
</evidence>
<dbReference type="GO" id="GO:0005886">
    <property type="term" value="C:plasma membrane"/>
    <property type="evidence" value="ECO:0007669"/>
    <property type="project" value="TreeGrafter"/>
</dbReference>
<keyword evidence="4 8" id="KW-1133">Transmembrane helix</keyword>
<dbReference type="Pfam" id="PF13962">
    <property type="entry name" value="PGG"/>
    <property type="match status" value="1"/>
</dbReference>
<dbReference type="PANTHER" id="PTHR24186">
    <property type="entry name" value="PROTEIN PHOSPHATASE 1 REGULATORY SUBUNIT"/>
    <property type="match status" value="1"/>
</dbReference>
<dbReference type="PROSITE" id="PS50297">
    <property type="entry name" value="ANK_REP_REGION"/>
    <property type="match status" value="1"/>
</dbReference>
<keyword evidence="11" id="KW-1185">Reference proteome</keyword>
<dbReference type="InterPro" id="IPR036770">
    <property type="entry name" value="Ankyrin_rpt-contain_sf"/>
</dbReference>
<dbReference type="Gene3D" id="1.25.40.20">
    <property type="entry name" value="Ankyrin repeat-containing domain"/>
    <property type="match status" value="1"/>
</dbReference>
<evidence type="ECO:0000256" key="3">
    <source>
        <dbReference type="ARBA" id="ARBA00022737"/>
    </source>
</evidence>
<feature type="transmembrane region" description="Helical" evidence="8">
    <location>
        <begin position="208"/>
        <end position="226"/>
    </location>
</feature>
<sequence>MQALFEVRDLERGRNFRPNKNSESLLYLAADRALSECVNLLLQSGVPLDFVGPNGRTALHAAVFRGNKGYGDFEMMRCILDVDGDIVVYVLDEDGHSPLHVAAGCGNMATVMTLIKRCPGCVTLIDNKRRNALHIAAKRNVSWLRFFSLLLEIIAKSVRTATFTKTDSGRKHGTGLCHLKKVLKRSHEGEATTEPAHKKTNEKLAKNLLLVATLIITVTFQAIFTMPDVFKSDDSTGNSYEGTETPASSPLKMMMIKSHEEAKALRFSQASFVIANIVAFGLAFIAALLLLCINVWGFSTFQIFVATWMVIFSFTSLALAFTFVAYPVLVDLYRWQASLKGLKVFPLITVIWPLLIVWARSVKWVWKLW</sequence>
<reference evidence="10" key="1">
    <citation type="journal article" date="2023" name="Nat. Commun.">
        <title>Diploid and tetraploid genomes of Acorus and the evolution of monocots.</title>
        <authorList>
            <person name="Ma L."/>
            <person name="Liu K.W."/>
            <person name="Li Z."/>
            <person name="Hsiao Y.Y."/>
            <person name="Qi Y."/>
            <person name="Fu T."/>
            <person name="Tang G.D."/>
            <person name="Zhang D."/>
            <person name="Sun W.H."/>
            <person name="Liu D.K."/>
            <person name="Li Y."/>
            <person name="Chen G.Z."/>
            <person name="Liu X.D."/>
            <person name="Liao X.Y."/>
            <person name="Jiang Y.T."/>
            <person name="Yu X."/>
            <person name="Hao Y."/>
            <person name="Huang J."/>
            <person name="Zhao X.W."/>
            <person name="Ke S."/>
            <person name="Chen Y.Y."/>
            <person name="Wu W.L."/>
            <person name="Hsu J.L."/>
            <person name="Lin Y.F."/>
            <person name="Huang M.D."/>
            <person name="Li C.Y."/>
            <person name="Huang L."/>
            <person name="Wang Z.W."/>
            <person name="Zhao X."/>
            <person name="Zhong W.Y."/>
            <person name="Peng D.H."/>
            <person name="Ahmad S."/>
            <person name="Lan S."/>
            <person name="Zhang J.S."/>
            <person name="Tsai W.C."/>
            <person name="Van de Peer Y."/>
            <person name="Liu Z.J."/>
        </authorList>
    </citation>
    <scope>NUCLEOTIDE SEQUENCE</scope>
    <source>
        <strain evidence="10">CP</strain>
    </source>
</reference>
<evidence type="ECO:0000256" key="1">
    <source>
        <dbReference type="ARBA" id="ARBA00004141"/>
    </source>
</evidence>
<dbReference type="PANTHER" id="PTHR24186:SF50">
    <property type="entry name" value="ANKYRIN REPEAT-CONTAINING PROTEIN ITN1-LIKE ISOFORM X1"/>
    <property type="match status" value="1"/>
</dbReference>
<dbReference type="Pfam" id="PF12796">
    <property type="entry name" value="Ank_2"/>
    <property type="match status" value="1"/>
</dbReference>
<dbReference type="PROSITE" id="PS50088">
    <property type="entry name" value="ANK_REPEAT"/>
    <property type="match status" value="1"/>
</dbReference>
<evidence type="ECO:0000313" key="10">
    <source>
        <dbReference type="EMBL" id="KAK1309587.1"/>
    </source>
</evidence>
<evidence type="ECO:0000313" key="11">
    <source>
        <dbReference type="Proteomes" id="UP001180020"/>
    </source>
</evidence>
<name>A0AAV9E8H8_ACOCL</name>
<dbReference type="SMART" id="SM00248">
    <property type="entry name" value="ANK"/>
    <property type="match status" value="3"/>
</dbReference>
<dbReference type="InterPro" id="IPR026961">
    <property type="entry name" value="PGG_dom"/>
</dbReference>
<accession>A0AAV9E8H8</accession>
<reference evidence="10" key="2">
    <citation type="submission" date="2023-06" db="EMBL/GenBank/DDBJ databases">
        <authorList>
            <person name="Ma L."/>
            <person name="Liu K.-W."/>
            <person name="Li Z."/>
            <person name="Hsiao Y.-Y."/>
            <person name="Qi Y."/>
            <person name="Fu T."/>
            <person name="Tang G."/>
            <person name="Zhang D."/>
            <person name="Sun W.-H."/>
            <person name="Liu D.-K."/>
            <person name="Li Y."/>
            <person name="Chen G.-Z."/>
            <person name="Liu X.-D."/>
            <person name="Liao X.-Y."/>
            <person name="Jiang Y.-T."/>
            <person name="Yu X."/>
            <person name="Hao Y."/>
            <person name="Huang J."/>
            <person name="Zhao X.-W."/>
            <person name="Ke S."/>
            <person name="Chen Y.-Y."/>
            <person name="Wu W.-L."/>
            <person name="Hsu J.-L."/>
            <person name="Lin Y.-F."/>
            <person name="Huang M.-D."/>
            <person name="Li C.-Y."/>
            <person name="Huang L."/>
            <person name="Wang Z.-W."/>
            <person name="Zhao X."/>
            <person name="Zhong W.-Y."/>
            <person name="Peng D.-H."/>
            <person name="Ahmad S."/>
            <person name="Lan S."/>
            <person name="Zhang J.-S."/>
            <person name="Tsai W.-C."/>
            <person name="Van De Peer Y."/>
            <person name="Liu Z.-J."/>
        </authorList>
    </citation>
    <scope>NUCLEOTIDE SEQUENCE</scope>
    <source>
        <strain evidence="10">CP</strain>
        <tissue evidence="10">Leaves</tissue>
    </source>
</reference>
<dbReference type="InterPro" id="IPR002110">
    <property type="entry name" value="Ankyrin_rpt"/>
</dbReference>
<evidence type="ECO:0000256" key="6">
    <source>
        <dbReference type="ARBA" id="ARBA00023136"/>
    </source>
</evidence>
<keyword evidence="2 8" id="KW-0812">Transmembrane</keyword>
<feature type="domain" description="PGG" evidence="9">
    <location>
        <begin position="199"/>
        <end position="326"/>
    </location>
</feature>
<proteinExistence type="predicted"/>
<dbReference type="Proteomes" id="UP001180020">
    <property type="component" value="Unassembled WGS sequence"/>
</dbReference>
<evidence type="ECO:0000256" key="7">
    <source>
        <dbReference type="PROSITE-ProRule" id="PRU00023"/>
    </source>
</evidence>
<dbReference type="SUPFAM" id="SSF48403">
    <property type="entry name" value="Ankyrin repeat"/>
    <property type="match status" value="1"/>
</dbReference>
<evidence type="ECO:0000259" key="9">
    <source>
        <dbReference type="Pfam" id="PF13962"/>
    </source>
</evidence>
<feature type="transmembrane region" description="Helical" evidence="8">
    <location>
        <begin position="303"/>
        <end position="329"/>
    </location>
</feature>
<evidence type="ECO:0000256" key="4">
    <source>
        <dbReference type="ARBA" id="ARBA00022989"/>
    </source>
</evidence>
<dbReference type="AlphaFoldDB" id="A0AAV9E8H8"/>
<feature type="transmembrane region" description="Helical" evidence="8">
    <location>
        <begin position="341"/>
        <end position="359"/>
    </location>
</feature>
<comment type="caution">
    <text evidence="10">The sequence shown here is derived from an EMBL/GenBank/DDBJ whole genome shotgun (WGS) entry which is preliminary data.</text>
</comment>
<evidence type="ECO:0000256" key="5">
    <source>
        <dbReference type="ARBA" id="ARBA00023043"/>
    </source>
</evidence>
<feature type="transmembrane region" description="Helical" evidence="8">
    <location>
        <begin position="273"/>
        <end position="296"/>
    </location>
</feature>
<keyword evidence="6 8" id="KW-0472">Membrane</keyword>
<comment type="subcellular location">
    <subcellularLocation>
        <location evidence="1">Membrane</location>
        <topology evidence="1">Multi-pass membrane protein</topology>
    </subcellularLocation>
</comment>
<gene>
    <name evidence="10" type="ORF">QJS10_CPA09g01280</name>
</gene>
<protein>
    <recommendedName>
        <fullName evidence="9">PGG domain-containing protein</fullName>
    </recommendedName>
</protein>
<keyword evidence="5 7" id="KW-0040">ANK repeat</keyword>